<feature type="coiled-coil region" evidence="7">
    <location>
        <begin position="85"/>
        <end position="179"/>
    </location>
</feature>
<keyword evidence="4 7" id="KW-0175">Coiled coil</keyword>
<protein>
    <recommendedName>
        <fullName evidence="3">Cilia- and flagella-associated protein 157</fullName>
    </recommendedName>
</protein>
<evidence type="ECO:0000256" key="6">
    <source>
        <dbReference type="ARBA" id="ARBA00023273"/>
    </source>
</evidence>
<evidence type="ECO:0000256" key="2">
    <source>
        <dbReference type="ARBA" id="ARBA00010841"/>
    </source>
</evidence>
<organism evidence="9 10">
    <name type="scientific">Pyxicephalus adspersus</name>
    <name type="common">African bullfrog</name>
    <dbReference type="NCBI Taxonomy" id="30357"/>
    <lineage>
        <taxon>Eukaryota</taxon>
        <taxon>Metazoa</taxon>
        <taxon>Chordata</taxon>
        <taxon>Craniata</taxon>
        <taxon>Vertebrata</taxon>
        <taxon>Euteleostomi</taxon>
        <taxon>Amphibia</taxon>
        <taxon>Batrachia</taxon>
        <taxon>Anura</taxon>
        <taxon>Neobatrachia</taxon>
        <taxon>Ranoidea</taxon>
        <taxon>Pyxicephalidae</taxon>
        <taxon>Pyxicephalinae</taxon>
        <taxon>Pyxicephalus</taxon>
    </lineage>
</organism>
<feature type="coiled-coil region" evidence="7">
    <location>
        <begin position="32"/>
        <end position="59"/>
    </location>
</feature>
<sequence length="522" mass="59810">MSPKRKGKGSAAGKKERADAGTKVEPLTEESKEFYQLQIRDLERRLERYQNKWDEICAKESQFQAQFELLSSDKKEIVSFFKRTLNQRMDEIADLNDQLTGLKQAKDAEKEAYEAQLAQVRSEFQENMDRLTSENMLLAGKLASLEEFRVQKEELMAKFASLEEKLRIQEEEHKEMMYNLEKKAVLDKDRLKRDMIQRVNTVAAEFRRVSNNQMTETTKRAIRENVAISSQLAKVSDKSMELINENDFLKVKESELLKQLSVLEENEQELVKKSLSNQKVIRMLTEKCQQQQEMLDMAAQKEHELHELHLEHQALQEDTQTLRQRMVHLEEEVHKLMAEKNKAIDQLEYEKQLRLSMKKVLSEAALSLKDVLMETPKKERGDTEAALSARRNQLLEKLLALLNSAATLGFGPALDDFQSRDYQIMYHQMTPKTNRHLVAPNLKGPGVVPHYRIGDLGLVPRQDTAGVKIGMLSKTTRLGPIQANPGAAKVLLSISQEARLPKQSALPGFPFISGSKPLLLAK</sequence>
<comment type="caution">
    <text evidence="9">The sequence shown here is derived from an EMBL/GenBank/DDBJ whole genome shotgun (WGS) entry which is preliminary data.</text>
</comment>
<accession>A0AAV3A8T4</accession>
<dbReference type="GO" id="GO:0008017">
    <property type="term" value="F:microtubule binding"/>
    <property type="evidence" value="ECO:0007669"/>
    <property type="project" value="TreeGrafter"/>
</dbReference>
<keyword evidence="5" id="KW-0969">Cilium</keyword>
<evidence type="ECO:0000256" key="7">
    <source>
        <dbReference type="SAM" id="Coils"/>
    </source>
</evidence>
<dbReference type="GO" id="GO:0036064">
    <property type="term" value="C:ciliary basal body"/>
    <property type="evidence" value="ECO:0007669"/>
    <property type="project" value="TreeGrafter"/>
</dbReference>
<evidence type="ECO:0000256" key="4">
    <source>
        <dbReference type="ARBA" id="ARBA00023054"/>
    </source>
</evidence>
<evidence type="ECO:0000256" key="1">
    <source>
        <dbReference type="ARBA" id="ARBA00004138"/>
    </source>
</evidence>
<feature type="region of interest" description="Disordered" evidence="8">
    <location>
        <begin position="1"/>
        <end position="25"/>
    </location>
</feature>
<dbReference type="InterPro" id="IPR038844">
    <property type="entry name" value="CFAP157"/>
</dbReference>
<proteinExistence type="inferred from homology"/>
<evidence type="ECO:0000256" key="8">
    <source>
        <dbReference type="SAM" id="MobiDB-lite"/>
    </source>
</evidence>
<feature type="coiled-coil region" evidence="7">
    <location>
        <begin position="253"/>
        <end position="346"/>
    </location>
</feature>
<dbReference type="PANTHER" id="PTHR31954:SF1">
    <property type="entry name" value="CILIA- AND FLAGELLA-ASSOCIATED PROTEIN 157"/>
    <property type="match status" value="1"/>
</dbReference>
<evidence type="ECO:0000313" key="9">
    <source>
        <dbReference type="EMBL" id="DBA21380.1"/>
    </source>
</evidence>
<dbReference type="PANTHER" id="PTHR31954">
    <property type="entry name" value="CILIA- AND FLAGELLA-ASSOCIATED PROTEIN 157"/>
    <property type="match status" value="1"/>
</dbReference>
<evidence type="ECO:0000256" key="5">
    <source>
        <dbReference type="ARBA" id="ARBA00023069"/>
    </source>
</evidence>
<evidence type="ECO:0000313" key="10">
    <source>
        <dbReference type="Proteomes" id="UP001181693"/>
    </source>
</evidence>
<reference evidence="9" key="1">
    <citation type="thesis" date="2020" institute="ProQuest LLC" country="789 East Eisenhower Parkway, Ann Arbor, MI, USA">
        <title>Comparative Genomics and Chromosome Evolution.</title>
        <authorList>
            <person name="Mudd A.B."/>
        </authorList>
    </citation>
    <scope>NUCLEOTIDE SEQUENCE</scope>
    <source>
        <strain evidence="9">1538</strain>
        <tissue evidence="9">Blood</tissue>
    </source>
</reference>
<keyword evidence="6" id="KW-0966">Cell projection</keyword>
<dbReference type="Proteomes" id="UP001181693">
    <property type="component" value="Unassembled WGS sequence"/>
</dbReference>
<feature type="compositionally biased region" description="Basic and acidic residues" evidence="8">
    <location>
        <begin position="13"/>
        <end position="22"/>
    </location>
</feature>
<name>A0AAV3A8T4_PYXAD</name>
<gene>
    <name evidence="9" type="ORF">GDO54_018027</name>
</gene>
<dbReference type="GO" id="GO:0007288">
    <property type="term" value="P:sperm axoneme assembly"/>
    <property type="evidence" value="ECO:0007669"/>
    <property type="project" value="TreeGrafter"/>
</dbReference>
<dbReference type="AlphaFoldDB" id="A0AAV3A8T4"/>
<evidence type="ECO:0000256" key="3">
    <source>
        <dbReference type="ARBA" id="ARBA00014087"/>
    </source>
</evidence>
<comment type="similarity">
    <text evidence="2">Belongs to the CFAP157 family.</text>
</comment>
<dbReference type="EMBL" id="DYDO01000007">
    <property type="protein sequence ID" value="DBA21380.1"/>
    <property type="molecule type" value="Genomic_DNA"/>
</dbReference>
<keyword evidence="10" id="KW-1185">Reference proteome</keyword>
<comment type="subcellular location">
    <subcellularLocation>
        <location evidence="1">Cell projection</location>
        <location evidence="1">Cilium</location>
    </subcellularLocation>
</comment>